<evidence type="ECO:0000313" key="3">
    <source>
        <dbReference type="EMBL" id="KAK4881404.1"/>
    </source>
</evidence>
<dbReference type="PANTHER" id="PTHR11905">
    <property type="entry name" value="ADAM A DISINTEGRIN AND METALLOPROTEASE DOMAIN"/>
    <property type="match status" value="1"/>
</dbReference>
<evidence type="ECO:0000256" key="1">
    <source>
        <dbReference type="ARBA" id="ARBA00023157"/>
    </source>
</evidence>
<feature type="non-terminal residue" evidence="3">
    <location>
        <position position="504"/>
    </location>
</feature>
<dbReference type="Proteomes" id="UP001353858">
    <property type="component" value="Unassembled WGS sequence"/>
</dbReference>
<feature type="domain" description="Peptidase M12B propeptide" evidence="2">
    <location>
        <begin position="284"/>
        <end position="378"/>
    </location>
</feature>
<evidence type="ECO:0000313" key="4">
    <source>
        <dbReference type="Proteomes" id="UP001353858"/>
    </source>
</evidence>
<evidence type="ECO:0000259" key="2">
    <source>
        <dbReference type="Pfam" id="PF01562"/>
    </source>
</evidence>
<protein>
    <recommendedName>
        <fullName evidence="2">Peptidase M12B propeptide domain-containing protein</fullName>
    </recommendedName>
</protein>
<dbReference type="PANTHER" id="PTHR11905:SF256">
    <property type="entry name" value="PEPTIDASE M12B DOMAIN-CONTAINING PROTEIN"/>
    <property type="match status" value="1"/>
</dbReference>
<reference evidence="4" key="1">
    <citation type="submission" date="2023-01" db="EMBL/GenBank/DDBJ databases">
        <title>Key to firefly adult light organ development and bioluminescence: homeobox transcription factors regulate luciferase expression and transportation to peroxisome.</title>
        <authorList>
            <person name="Fu X."/>
        </authorList>
    </citation>
    <scope>NUCLEOTIDE SEQUENCE [LARGE SCALE GENOMIC DNA]</scope>
</reference>
<dbReference type="AlphaFoldDB" id="A0AAN7PYV1"/>
<keyword evidence="4" id="KW-1185">Reference proteome</keyword>
<dbReference type="Pfam" id="PF01562">
    <property type="entry name" value="Pep_M12B_propep"/>
    <property type="match status" value="1"/>
</dbReference>
<proteinExistence type="predicted"/>
<comment type="caution">
    <text evidence="3">The sequence shown here is derived from an EMBL/GenBank/DDBJ whole genome shotgun (WGS) entry which is preliminary data.</text>
</comment>
<dbReference type="InterPro" id="IPR002870">
    <property type="entry name" value="Peptidase_M12B_N"/>
</dbReference>
<gene>
    <name evidence="3" type="ORF">RN001_004723</name>
</gene>
<dbReference type="EMBL" id="JARPUR010000002">
    <property type="protein sequence ID" value="KAK4881404.1"/>
    <property type="molecule type" value="Genomic_DNA"/>
</dbReference>
<organism evidence="3 4">
    <name type="scientific">Aquatica leii</name>
    <dbReference type="NCBI Taxonomy" id="1421715"/>
    <lineage>
        <taxon>Eukaryota</taxon>
        <taxon>Metazoa</taxon>
        <taxon>Ecdysozoa</taxon>
        <taxon>Arthropoda</taxon>
        <taxon>Hexapoda</taxon>
        <taxon>Insecta</taxon>
        <taxon>Pterygota</taxon>
        <taxon>Neoptera</taxon>
        <taxon>Endopterygota</taxon>
        <taxon>Coleoptera</taxon>
        <taxon>Polyphaga</taxon>
        <taxon>Elateriformia</taxon>
        <taxon>Elateroidea</taxon>
        <taxon>Lampyridae</taxon>
        <taxon>Luciolinae</taxon>
        <taxon>Aquatica</taxon>
    </lineage>
</organism>
<accession>A0AAN7PYV1</accession>
<name>A0AAN7PYV1_9COLE</name>
<sequence length="504" mass="58083">MADGVNSNASKPYKKCNNIAQNGLKCIKCKSLSHIGFVEVLNNVIKIDDKHIDCCKHNASYQSYWTCDETSLSEHYDYRNEFTDSYMANVVTAKTLLNSLTSNDNHISDNLFLNENAKSRSDSPNLNNSLVHDAVPAHYSSNDKNVFFETHEDKTPEKLTLTRECNPRVYENKMLLSNQSSVVDSNYDIENSPTSPISYGLQVTNKVFMTKDMKTRIVGNASLAVLEKKSCVIDIYLDLHFSNPHDFKSSHCLTCDVVPKRYDDDEIHVFIPSKTYTRNVVEYELVVPSKLDSNQRFKTYIVPHLCERDIKQKPIPRHSELYYLITFNGAHNYVDLWPNHSLLSTDAVFESRDAKEAVKSRRLKRKDGNLCYYHGRIRDKPGSRVALSTCYGLAGYIILDGRRYFIEPVAEYEPNSKGQQPHLIYQTDNKQKLNFEGNCGTSANWQKAWKNRLFEEFIDHPFHSRSTLISVPRYLETLVVADKQFLNHHKHTDYDSYVMTIMNM</sequence>
<keyword evidence="1" id="KW-1015">Disulfide bond</keyword>